<evidence type="ECO:0000313" key="4">
    <source>
        <dbReference type="EMBL" id="KAK0660110.1"/>
    </source>
</evidence>
<dbReference type="AlphaFoldDB" id="A0AA40D215"/>
<keyword evidence="2" id="KW-0472">Membrane</keyword>
<gene>
    <name evidence="4" type="ORF">QBC41DRAFT_43713</name>
</gene>
<keyword evidence="2" id="KW-1133">Transmembrane helix</keyword>
<sequence>MRHLCTTMPWTIWPALVVLWGVCWMFIYPPLSDDPFGHDNYGPQFGAEYLQAFTGLDSNELDLDALAEGFQSDSSYGLSDSLQHLQTQQMDDFIPSFRSNPTDPTTSIRRHYEFPESQPFNFHTTQEDSVQQINGVSGVEQVEDDEHPASGLSQRDEPGQGHITALLSTARNEEVMSNAATPSTANQSLLCPVPGCPHANKPFTRPSSLKRHMEHRHKPSPTTKSFECPYENCKRAGKRSAFDRKDGLERHLLKCKSHLERASSSHSVIRAVIRAYNSS</sequence>
<name>A0AA40D215_9PEZI</name>
<dbReference type="SMART" id="SM00355">
    <property type="entry name" value="ZnF_C2H2"/>
    <property type="match status" value="2"/>
</dbReference>
<dbReference type="Gene3D" id="3.30.160.60">
    <property type="entry name" value="Classic Zinc Finger"/>
    <property type="match status" value="1"/>
</dbReference>
<proteinExistence type="predicted"/>
<feature type="domain" description="C2H2-type" evidence="3">
    <location>
        <begin position="189"/>
        <end position="217"/>
    </location>
</feature>
<evidence type="ECO:0000256" key="1">
    <source>
        <dbReference type="SAM" id="MobiDB-lite"/>
    </source>
</evidence>
<feature type="region of interest" description="Disordered" evidence="1">
    <location>
        <begin position="202"/>
        <end position="225"/>
    </location>
</feature>
<feature type="region of interest" description="Disordered" evidence="1">
    <location>
        <begin position="141"/>
        <end position="160"/>
    </location>
</feature>
<dbReference type="Proteomes" id="UP001174997">
    <property type="component" value="Unassembled WGS sequence"/>
</dbReference>
<feature type="compositionally biased region" description="Basic residues" evidence="1">
    <location>
        <begin position="208"/>
        <end position="219"/>
    </location>
</feature>
<feature type="domain" description="C2H2-type" evidence="3">
    <location>
        <begin position="226"/>
        <end position="258"/>
    </location>
</feature>
<reference evidence="4" key="1">
    <citation type="submission" date="2023-06" db="EMBL/GenBank/DDBJ databases">
        <title>Genome-scale phylogeny and comparative genomics of the fungal order Sordariales.</title>
        <authorList>
            <consortium name="Lawrence Berkeley National Laboratory"/>
            <person name="Hensen N."/>
            <person name="Bonometti L."/>
            <person name="Westerberg I."/>
            <person name="Brannstrom I.O."/>
            <person name="Guillou S."/>
            <person name="Cros-Aarteil S."/>
            <person name="Calhoun S."/>
            <person name="Haridas S."/>
            <person name="Kuo A."/>
            <person name="Mondo S."/>
            <person name="Pangilinan J."/>
            <person name="Riley R."/>
            <person name="Labutti K."/>
            <person name="Andreopoulos B."/>
            <person name="Lipzen A."/>
            <person name="Chen C."/>
            <person name="Yanf M."/>
            <person name="Daum C."/>
            <person name="Ng V."/>
            <person name="Clum A."/>
            <person name="Steindorff A."/>
            <person name="Ohm R."/>
            <person name="Martin F."/>
            <person name="Silar P."/>
            <person name="Natvig D."/>
            <person name="Lalanne C."/>
            <person name="Gautier V."/>
            <person name="Ament-Velasquez S.L."/>
            <person name="Kruys A."/>
            <person name="Hutchinson M.I."/>
            <person name="Powell A.J."/>
            <person name="Barry K."/>
            <person name="Miller A.N."/>
            <person name="Grigoriev I.V."/>
            <person name="Debuchy R."/>
            <person name="Gladieux P."/>
            <person name="Thoren M.H."/>
            <person name="Johannesson H."/>
        </authorList>
    </citation>
    <scope>NUCLEOTIDE SEQUENCE</scope>
    <source>
        <strain evidence="4">CBS 307.81</strain>
    </source>
</reference>
<comment type="caution">
    <text evidence="4">The sequence shown here is derived from an EMBL/GenBank/DDBJ whole genome shotgun (WGS) entry which is preliminary data.</text>
</comment>
<dbReference type="EMBL" id="JAULSY010000171">
    <property type="protein sequence ID" value="KAK0660110.1"/>
    <property type="molecule type" value="Genomic_DNA"/>
</dbReference>
<organism evidence="4 5">
    <name type="scientific">Cercophora samala</name>
    <dbReference type="NCBI Taxonomy" id="330535"/>
    <lineage>
        <taxon>Eukaryota</taxon>
        <taxon>Fungi</taxon>
        <taxon>Dikarya</taxon>
        <taxon>Ascomycota</taxon>
        <taxon>Pezizomycotina</taxon>
        <taxon>Sordariomycetes</taxon>
        <taxon>Sordariomycetidae</taxon>
        <taxon>Sordariales</taxon>
        <taxon>Lasiosphaeriaceae</taxon>
        <taxon>Cercophora</taxon>
    </lineage>
</organism>
<keyword evidence="2" id="KW-0812">Transmembrane</keyword>
<keyword evidence="5" id="KW-1185">Reference proteome</keyword>
<evidence type="ECO:0000256" key="2">
    <source>
        <dbReference type="SAM" id="Phobius"/>
    </source>
</evidence>
<dbReference type="InterPro" id="IPR013087">
    <property type="entry name" value="Znf_C2H2_type"/>
</dbReference>
<feature type="transmembrane region" description="Helical" evidence="2">
    <location>
        <begin position="12"/>
        <end position="31"/>
    </location>
</feature>
<protein>
    <recommendedName>
        <fullName evidence="3">C2H2-type domain-containing protein</fullName>
    </recommendedName>
</protein>
<accession>A0AA40D215</accession>
<evidence type="ECO:0000313" key="5">
    <source>
        <dbReference type="Proteomes" id="UP001174997"/>
    </source>
</evidence>
<evidence type="ECO:0000259" key="3">
    <source>
        <dbReference type="SMART" id="SM00355"/>
    </source>
</evidence>